<keyword evidence="1" id="KW-1133">Transmembrane helix</keyword>
<protein>
    <recommendedName>
        <fullName evidence="4">Aa3 type cytochrome c oxidase subunit IV</fullName>
    </recommendedName>
</protein>
<evidence type="ECO:0000256" key="1">
    <source>
        <dbReference type="SAM" id="Phobius"/>
    </source>
</evidence>
<comment type="caution">
    <text evidence="2">The sequence shown here is derived from an EMBL/GenBank/DDBJ whole genome shotgun (WGS) entry which is preliminary data.</text>
</comment>
<feature type="transmembrane region" description="Helical" evidence="1">
    <location>
        <begin position="23"/>
        <end position="40"/>
    </location>
</feature>
<reference evidence="2 3" key="1">
    <citation type="submission" date="2024-09" db="EMBL/GenBank/DDBJ databases">
        <authorList>
            <person name="Sun Q."/>
            <person name="Mori K."/>
        </authorList>
    </citation>
    <scope>NUCLEOTIDE SEQUENCE [LARGE SCALE GENOMIC DNA]</scope>
    <source>
        <strain evidence="2 3">CCM 7765</strain>
    </source>
</reference>
<keyword evidence="3" id="KW-1185">Reference proteome</keyword>
<organism evidence="2 3">
    <name type="scientific">Olivibacter oleidegradans</name>
    <dbReference type="NCBI Taxonomy" id="760123"/>
    <lineage>
        <taxon>Bacteria</taxon>
        <taxon>Pseudomonadati</taxon>
        <taxon>Bacteroidota</taxon>
        <taxon>Sphingobacteriia</taxon>
        <taxon>Sphingobacteriales</taxon>
        <taxon>Sphingobacteriaceae</taxon>
        <taxon>Olivibacter</taxon>
    </lineage>
</organism>
<name>A0ABV6HL66_9SPHI</name>
<evidence type="ECO:0000313" key="2">
    <source>
        <dbReference type="EMBL" id="MFC0318880.1"/>
    </source>
</evidence>
<accession>A0ABV6HL66</accession>
<keyword evidence="1" id="KW-0812">Transmembrane</keyword>
<dbReference type="EMBL" id="JBHLWO010000002">
    <property type="protein sequence ID" value="MFC0318880.1"/>
    <property type="molecule type" value="Genomic_DNA"/>
</dbReference>
<evidence type="ECO:0008006" key="4">
    <source>
        <dbReference type="Google" id="ProtNLM"/>
    </source>
</evidence>
<gene>
    <name evidence="2" type="ORF">ACFFI0_11195</name>
</gene>
<dbReference type="RefSeq" id="WP_256377661.1">
    <property type="nucleotide sequence ID" value="NZ_JBHLWO010000002.1"/>
</dbReference>
<proteinExistence type="predicted"/>
<dbReference type="Proteomes" id="UP001589774">
    <property type="component" value="Unassembled WGS sequence"/>
</dbReference>
<evidence type="ECO:0000313" key="3">
    <source>
        <dbReference type="Proteomes" id="UP001589774"/>
    </source>
</evidence>
<keyword evidence="1" id="KW-0472">Membrane</keyword>
<sequence length="41" mass="4846">MKEKDEENFGFWTQYKQFAKNELLLYAIMVIGIVLGIIFFG</sequence>